<dbReference type="STRING" id="559307.C5DZL6"/>
<dbReference type="GO" id="GO:0008270">
    <property type="term" value="F:zinc ion binding"/>
    <property type="evidence" value="ECO:0007669"/>
    <property type="project" value="UniProtKB-KW"/>
</dbReference>
<reference evidence="6 7" key="1">
    <citation type="journal article" date="2009" name="Genome Res.">
        <title>Comparative genomics of protoploid Saccharomycetaceae.</title>
        <authorList>
            <consortium name="The Genolevures Consortium"/>
            <person name="Souciet J.-L."/>
            <person name="Dujon B."/>
            <person name="Gaillardin C."/>
            <person name="Johnston M."/>
            <person name="Baret P.V."/>
            <person name="Cliften P."/>
            <person name="Sherman D.J."/>
            <person name="Weissenbach J."/>
            <person name="Westhof E."/>
            <person name="Wincker P."/>
            <person name="Jubin C."/>
            <person name="Poulain J."/>
            <person name="Barbe V."/>
            <person name="Segurens B."/>
            <person name="Artiguenave F."/>
            <person name="Anthouard V."/>
            <person name="Vacherie B."/>
            <person name="Val M.-E."/>
            <person name="Fulton R.S."/>
            <person name="Minx P."/>
            <person name="Wilson R."/>
            <person name="Durrens P."/>
            <person name="Jean G."/>
            <person name="Marck C."/>
            <person name="Martin T."/>
            <person name="Nikolski M."/>
            <person name="Rolland T."/>
            <person name="Seret M.-L."/>
            <person name="Casaregola S."/>
            <person name="Despons L."/>
            <person name="Fairhead C."/>
            <person name="Fischer G."/>
            <person name="Lafontaine I."/>
            <person name="Leh V."/>
            <person name="Lemaire M."/>
            <person name="de Montigny J."/>
            <person name="Neuveglise C."/>
            <person name="Thierry A."/>
            <person name="Blanc-Lenfle I."/>
            <person name="Bleykasten C."/>
            <person name="Diffels J."/>
            <person name="Fritsch E."/>
            <person name="Frangeul L."/>
            <person name="Goeffon A."/>
            <person name="Jauniaux N."/>
            <person name="Kachouri-Lafond R."/>
            <person name="Payen C."/>
            <person name="Potier S."/>
            <person name="Pribylova L."/>
            <person name="Ozanne C."/>
            <person name="Richard G.-F."/>
            <person name="Sacerdot C."/>
            <person name="Straub M.-L."/>
            <person name="Talla E."/>
        </authorList>
    </citation>
    <scope>NUCLEOTIDE SEQUENCE [LARGE SCALE GENOMIC DNA]</scope>
    <source>
        <strain evidence="6 7">ATCC 2623 / CBS 732 / BCRC 21506 / NBRC 1130 / NCYC 568 / NRRL Y-229</strain>
    </source>
</reference>
<keyword evidence="7" id="KW-1185">Reference proteome</keyword>
<dbReference type="EMBL" id="CU928179">
    <property type="protein sequence ID" value="CAR29300.1"/>
    <property type="molecule type" value="Genomic_DNA"/>
</dbReference>
<dbReference type="PROSITE" id="PS51039">
    <property type="entry name" value="ZF_AN1"/>
    <property type="match status" value="1"/>
</dbReference>
<dbReference type="InterPro" id="IPR057358">
    <property type="entry name" value="UBL_ZFAND1-like"/>
</dbReference>
<dbReference type="Proteomes" id="UP000008536">
    <property type="component" value="Chromosome G"/>
</dbReference>
<dbReference type="SMART" id="SM00154">
    <property type="entry name" value="ZnF_AN1"/>
    <property type="match status" value="1"/>
</dbReference>
<dbReference type="Pfam" id="PF01428">
    <property type="entry name" value="zf-AN1"/>
    <property type="match status" value="1"/>
</dbReference>
<dbReference type="InterPro" id="IPR000058">
    <property type="entry name" value="Znf_AN1"/>
</dbReference>
<keyword evidence="2 4" id="KW-0863">Zinc-finger</keyword>
<evidence type="ECO:0000256" key="2">
    <source>
        <dbReference type="ARBA" id="ARBA00022771"/>
    </source>
</evidence>
<protein>
    <submittedName>
        <fullName evidence="6">ZYRO0G05434p</fullName>
    </submittedName>
</protein>
<evidence type="ECO:0000256" key="1">
    <source>
        <dbReference type="ARBA" id="ARBA00022723"/>
    </source>
</evidence>
<dbReference type="PANTHER" id="PTHR14677">
    <property type="entry name" value="ARSENITE INDUCUBLE RNA ASSOCIATED PROTEIN AIP-1-RELATED"/>
    <property type="match status" value="1"/>
</dbReference>
<sequence length="261" mass="30274">MQVEMTRETGMLDVGTHCSFCRQLDFLPFHCKLCNLDFCENHRTKESHHCQWLLDQEKNNHKVPSPPSRNNDEKFFKSLLPEKGYIRVQQQQQRSPHNPQSEPIKSRISQGTLDKLARFFKRSTVHKSTAKKSSSNKLVLLTQLKKTAVGDQRIPVSNRIYIWCYVVHDEERDKDAKRESFYVNKIWPIGRVLDAIAQQFGVPNRNDNFKTKQEDKLSLYKIDQGTGEMIQLDTSGRVANQISDLDTLYLIRGTEAPALRV</sequence>
<dbReference type="Pfam" id="PF25327">
    <property type="entry name" value="UBL_ZFAND1"/>
    <property type="match status" value="1"/>
</dbReference>
<name>C5DZL6_ZYGRC</name>
<evidence type="ECO:0000259" key="5">
    <source>
        <dbReference type="PROSITE" id="PS51039"/>
    </source>
</evidence>
<evidence type="ECO:0000256" key="3">
    <source>
        <dbReference type="ARBA" id="ARBA00022833"/>
    </source>
</evidence>
<dbReference type="InParanoid" id="C5DZL6"/>
<dbReference type="SUPFAM" id="SSF118310">
    <property type="entry name" value="AN1-like Zinc finger"/>
    <property type="match status" value="1"/>
</dbReference>
<accession>C5DZL6</accession>
<keyword evidence="1" id="KW-0479">Metal-binding</keyword>
<evidence type="ECO:0000313" key="6">
    <source>
        <dbReference type="EMBL" id="CAR29300.1"/>
    </source>
</evidence>
<dbReference type="PANTHER" id="PTHR14677:SF40">
    <property type="entry name" value="CDC48-ASSOCIATED UBIQUITIN-LIKE_ZINC FINGER PROTEIN 1"/>
    <property type="match status" value="1"/>
</dbReference>
<dbReference type="InterPro" id="IPR035896">
    <property type="entry name" value="AN1-like_Znf"/>
</dbReference>
<dbReference type="KEGG" id="zro:ZYRO0G05434g"/>
<gene>
    <name evidence="6" type="ordered locus">ZYRO0G05434g</name>
</gene>
<organism evidence="6 7">
    <name type="scientific">Zygosaccharomyces rouxii (strain ATCC 2623 / CBS 732 / NBRC 1130 / NCYC 568 / NRRL Y-229)</name>
    <dbReference type="NCBI Taxonomy" id="559307"/>
    <lineage>
        <taxon>Eukaryota</taxon>
        <taxon>Fungi</taxon>
        <taxon>Dikarya</taxon>
        <taxon>Ascomycota</taxon>
        <taxon>Saccharomycotina</taxon>
        <taxon>Saccharomycetes</taxon>
        <taxon>Saccharomycetales</taxon>
        <taxon>Saccharomycetaceae</taxon>
        <taxon>Zygosaccharomyces</taxon>
    </lineage>
</organism>
<dbReference type="Gene3D" id="4.10.1110.10">
    <property type="entry name" value="AN1-like Zinc finger"/>
    <property type="match status" value="1"/>
</dbReference>
<proteinExistence type="predicted"/>
<evidence type="ECO:0000313" key="7">
    <source>
        <dbReference type="Proteomes" id="UP000008536"/>
    </source>
</evidence>
<feature type="domain" description="AN1-type" evidence="5">
    <location>
        <begin position="12"/>
        <end position="58"/>
    </location>
</feature>
<dbReference type="AlphaFoldDB" id="C5DZL6"/>
<dbReference type="HOGENOM" id="CLU_052358_2_1_1"/>
<keyword evidence="3" id="KW-0862">Zinc</keyword>
<dbReference type="GO" id="GO:0005737">
    <property type="term" value="C:cytoplasm"/>
    <property type="evidence" value="ECO:0007669"/>
    <property type="project" value="TreeGrafter"/>
</dbReference>
<dbReference type="FunCoup" id="C5DZL6">
    <property type="interactions" value="240"/>
</dbReference>
<evidence type="ECO:0000256" key="4">
    <source>
        <dbReference type="PROSITE-ProRule" id="PRU00449"/>
    </source>
</evidence>